<dbReference type="GO" id="GO:0005634">
    <property type="term" value="C:nucleus"/>
    <property type="evidence" value="ECO:0007669"/>
    <property type="project" value="TreeGrafter"/>
</dbReference>
<dbReference type="InterPro" id="IPR001763">
    <property type="entry name" value="Rhodanese-like_dom"/>
</dbReference>
<organism evidence="3 4">
    <name type="scientific">Ambispora gerdemannii</name>
    <dbReference type="NCBI Taxonomy" id="144530"/>
    <lineage>
        <taxon>Eukaryota</taxon>
        <taxon>Fungi</taxon>
        <taxon>Fungi incertae sedis</taxon>
        <taxon>Mucoromycota</taxon>
        <taxon>Glomeromycotina</taxon>
        <taxon>Glomeromycetes</taxon>
        <taxon>Archaeosporales</taxon>
        <taxon>Ambisporaceae</taxon>
        <taxon>Ambispora</taxon>
    </lineage>
</organism>
<dbReference type="AlphaFoldDB" id="A0A9N9CJ44"/>
<dbReference type="GO" id="GO:0005737">
    <property type="term" value="C:cytoplasm"/>
    <property type="evidence" value="ECO:0007669"/>
    <property type="project" value="TreeGrafter"/>
</dbReference>
<dbReference type="SMART" id="SM00450">
    <property type="entry name" value="RHOD"/>
    <property type="match status" value="1"/>
</dbReference>
<keyword evidence="4" id="KW-1185">Reference proteome</keyword>
<comment type="caution">
    <text evidence="3">The sequence shown here is derived from an EMBL/GenBank/DDBJ whole genome shotgun (WGS) entry which is preliminary data.</text>
</comment>
<dbReference type="InterPro" id="IPR036873">
    <property type="entry name" value="Rhodanese-like_dom_sf"/>
</dbReference>
<sequence length="216" mass="24098">MASDHPDLTFVEPEQVVELVKDKTKVPGKDYLLVDVRDEEYEKHHVPNSVNFPSASLAESVKDLIAEYNQVPQVVFYCGLSQRRGPNSARLYTEALSKCAVKNEQKIVVMKGGFTGWNEKFENDDEISKSKTKKLESSSKETASSSTSRISNTNNTKSKPPDSNNNQISTKFSLWNVQINIQPTDIFGLGMMANAITSCVMANLRFLEKQTQTIVG</sequence>
<evidence type="ECO:0000313" key="3">
    <source>
        <dbReference type="EMBL" id="CAG8605496.1"/>
    </source>
</evidence>
<evidence type="ECO:0000259" key="2">
    <source>
        <dbReference type="PROSITE" id="PS50206"/>
    </source>
</evidence>
<proteinExistence type="predicted"/>
<dbReference type="OrthoDB" id="102559at2759"/>
<feature type="domain" description="Rhodanese" evidence="2">
    <location>
        <begin position="27"/>
        <end position="126"/>
    </location>
</feature>
<dbReference type="Pfam" id="PF00581">
    <property type="entry name" value="Rhodanese"/>
    <property type="match status" value="1"/>
</dbReference>
<dbReference type="Proteomes" id="UP000789831">
    <property type="component" value="Unassembled WGS sequence"/>
</dbReference>
<dbReference type="Gene3D" id="3.40.250.10">
    <property type="entry name" value="Rhodanese-like domain"/>
    <property type="match status" value="1"/>
</dbReference>
<dbReference type="GO" id="GO:0004725">
    <property type="term" value="F:protein tyrosine phosphatase activity"/>
    <property type="evidence" value="ECO:0007669"/>
    <property type="project" value="TreeGrafter"/>
</dbReference>
<accession>A0A9N9CJ44</accession>
<evidence type="ECO:0000313" key="4">
    <source>
        <dbReference type="Proteomes" id="UP000789831"/>
    </source>
</evidence>
<dbReference type="PROSITE" id="PS50206">
    <property type="entry name" value="RHODANESE_3"/>
    <property type="match status" value="1"/>
</dbReference>
<dbReference type="EMBL" id="CAJVPL010002281">
    <property type="protein sequence ID" value="CAG8605496.1"/>
    <property type="molecule type" value="Genomic_DNA"/>
</dbReference>
<dbReference type="PANTHER" id="PTHR10828:SF38">
    <property type="entry name" value="ARSENICAL-RESISTANCE PROTEIN 2-RELATED"/>
    <property type="match status" value="1"/>
</dbReference>
<feature type="region of interest" description="Disordered" evidence="1">
    <location>
        <begin position="125"/>
        <end position="167"/>
    </location>
</feature>
<evidence type="ECO:0000256" key="1">
    <source>
        <dbReference type="SAM" id="MobiDB-lite"/>
    </source>
</evidence>
<gene>
    <name evidence="3" type="ORF">AGERDE_LOCUS9319</name>
</gene>
<reference evidence="3" key="1">
    <citation type="submission" date="2021-06" db="EMBL/GenBank/DDBJ databases">
        <authorList>
            <person name="Kallberg Y."/>
            <person name="Tangrot J."/>
            <person name="Rosling A."/>
        </authorList>
    </citation>
    <scope>NUCLEOTIDE SEQUENCE</scope>
    <source>
        <strain evidence="3">MT106</strain>
    </source>
</reference>
<feature type="compositionally biased region" description="Low complexity" evidence="1">
    <location>
        <begin position="140"/>
        <end position="158"/>
    </location>
</feature>
<dbReference type="SUPFAM" id="SSF52821">
    <property type="entry name" value="Rhodanese/Cell cycle control phosphatase"/>
    <property type="match status" value="1"/>
</dbReference>
<dbReference type="PANTHER" id="PTHR10828">
    <property type="entry name" value="M-PHASE INDUCER PHOSPHATASE DUAL SPECIFICITY PHOSPHATASE CDC25"/>
    <property type="match status" value="1"/>
</dbReference>
<feature type="compositionally biased region" description="Basic and acidic residues" evidence="1">
    <location>
        <begin position="126"/>
        <end position="139"/>
    </location>
</feature>
<name>A0A9N9CJ44_9GLOM</name>
<protein>
    <submittedName>
        <fullName evidence="3">7845_t:CDS:1</fullName>
    </submittedName>
</protein>